<dbReference type="PANTHER" id="PTHR33371">
    <property type="entry name" value="INTERMEMBRANE PHOSPHOLIPID TRANSPORT SYSTEM BINDING PROTEIN MLAD-RELATED"/>
    <property type="match status" value="1"/>
</dbReference>
<dbReference type="RefSeq" id="WP_201245730.1">
    <property type="nucleotide sequence ID" value="NZ_NHSF01000059.1"/>
</dbReference>
<evidence type="ECO:0008006" key="5">
    <source>
        <dbReference type="Google" id="ProtNLM"/>
    </source>
</evidence>
<accession>A0AAJ0XGL1</accession>
<gene>
    <name evidence="3" type="ORF">CCR82_10275</name>
</gene>
<name>A0AAJ0XGL1_HALSE</name>
<comment type="caution">
    <text evidence="3">The sequence shown here is derived from an EMBL/GenBank/DDBJ whole genome shotgun (WGS) entry which is preliminary data.</text>
</comment>
<feature type="transmembrane region" description="Helical" evidence="2">
    <location>
        <begin position="28"/>
        <end position="50"/>
    </location>
</feature>
<dbReference type="EMBL" id="NHSF01000059">
    <property type="protein sequence ID" value="MBK5930900.1"/>
    <property type="molecule type" value="Genomic_DNA"/>
</dbReference>
<keyword evidence="2" id="KW-1133">Transmembrane helix</keyword>
<proteinExistence type="predicted"/>
<evidence type="ECO:0000256" key="1">
    <source>
        <dbReference type="SAM" id="MobiDB-lite"/>
    </source>
</evidence>
<evidence type="ECO:0000256" key="2">
    <source>
        <dbReference type="SAM" id="Phobius"/>
    </source>
</evidence>
<sequence length="367" mass="39350">MSRLNRLYSPPELGAPGKRQAQDRQRELTLAGLFVLLMAGVVVAILLWLAPGLFGGYDLRAYFLEADGLDSGIDVIQEGFVIGRVRALEPVFQRDADRGDCPPPPAARAPELPCFRATLHIQQAWPVPGESVAQLASAGVLRGNIIRILPGPSADTLSPGSVIPTIEREPDLGMQIATALTQAQRTLDEHIRPALAQLQARLQGVLAMFGEQAEDGDGEGGVGADLGQGLGAVLDNLVQLSADIEQSVDPEQIQAILTTVQSLSENLASVSSTLPARTDDIQAAVARYGALADELRGLVENSRPNVEGSLDDVQYVLQELSAALAPILANIENASRNLSALARELREQPTSLLRGREQEDQTPWFER</sequence>
<protein>
    <recommendedName>
        <fullName evidence="5">MCE family protein</fullName>
    </recommendedName>
</protein>
<dbReference type="PANTHER" id="PTHR33371:SF4">
    <property type="entry name" value="INTERMEMBRANE PHOSPHOLIPID TRANSPORT SYSTEM BINDING PROTEIN MLAD"/>
    <property type="match status" value="1"/>
</dbReference>
<reference evidence="3" key="2">
    <citation type="journal article" date="2020" name="Microorganisms">
        <title>Osmotic Adaptation and Compatible Solute Biosynthesis of Phototrophic Bacteria as Revealed from Genome Analyses.</title>
        <authorList>
            <person name="Imhoff J.F."/>
            <person name="Rahn T."/>
            <person name="Kunzel S."/>
            <person name="Keller A."/>
            <person name="Neulinger S.C."/>
        </authorList>
    </citation>
    <scope>NUCLEOTIDE SEQUENCE</scope>
    <source>
        <strain evidence="3">DSM 4395</strain>
    </source>
</reference>
<dbReference type="Proteomes" id="UP001296967">
    <property type="component" value="Unassembled WGS sequence"/>
</dbReference>
<keyword evidence="2" id="KW-0812">Transmembrane</keyword>
<feature type="region of interest" description="Disordered" evidence="1">
    <location>
        <begin position="1"/>
        <end position="20"/>
    </location>
</feature>
<dbReference type="AlphaFoldDB" id="A0AAJ0XGL1"/>
<evidence type="ECO:0000313" key="4">
    <source>
        <dbReference type="Proteomes" id="UP001296967"/>
    </source>
</evidence>
<evidence type="ECO:0000313" key="3">
    <source>
        <dbReference type="EMBL" id="MBK5930900.1"/>
    </source>
</evidence>
<dbReference type="InterPro" id="IPR052336">
    <property type="entry name" value="MlaD_Phospholipid_Transporter"/>
</dbReference>
<keyword evidence="2" id="KW-0472">Membrane</keyword>
<keyword evidence="4" id="KW-1185">Reference proteome</keyword>
<reference evidence="3" key="1">
    <citation type="submission" date="2017-05" db="EMBL/GenBank/DDBJ databases">
        <authorList>
            <person name="Imhoff J.F."/>
            <person name="Rahn T."/>
            <person name="Kuenzel S."/>
            <person name="Neulinger S.C."/>
        </authorList>
    </citation>
    <scope>NUCLEOTIDE SEQUENCE</scope>
    <source>
        <strain evidence="3">DSM 4395</strain>
    </source>
</reference>
<organism evidence="3 4">
    <name type="scientific">Halochromatium salexigens</name>
    <name type="common">Chromatium salexigens</name>
    <dbReference type="NCBI Taxonomy" id="49447"/>
    <lineage>
        <taxon>Bacteria</taxon>
        <taxon>Pseudomonadati</taxon>
        <taxon>Pseudomonadota</taxon>
        <taxon>Gammaproteobacteria</taxon>
        <taxon>Chromatiales</taxon>
        <taxon>Chromatiaceae</taxon>
        <taxon>Halochromatium</taxon>
    </lineage>
</organism>